<evidence type="ECO:0000313" key="2">
    <source>
        <dbReference type="EMBL" id="JAP57817.1"/>
    </source>
</evidence>
<dbReference type="EMBL" id="GEEE01004928">
    <property type="protein sequence ID" value="JAP58297.1"/>
    <property type="molecule type" value="Transcribed_RNA"/>
</dbReference>
<protein>
    <submittedName>
        <fullName evidence="2">Uncharacterized protein</fullName>
    </submittedName>
</protein>
<organism evidence="2">
    <name type="scientific">Schistocephalus solidus</name>
    <name type="common">Tapeworm</name>
    <dbReference type="NCBI Taxonomy" id="70667"/>
    <lineage>
        <taxon>Eukaryota</taxon>
        <taxon>Metazoa</taxon>
        <taxon>Spiralia</taxon>
        <taxon>Lophotrochozoa</taxon>
        <taxon>Platyhelminthes</taxon>
        <taxon>Cestoda</taxon>
        <taxon>Eucestoda</taxon>
        <taxon>Diphyllobothriidea</taxon>
        <taxon>Diphyllobothriidae</taxon>
        <taxon>Schistocephalus</taxon>
    </lineage>
</organism>
<name>A0A0X3Q6A6_SCHSO</name>
<keyword evidence="1" id="KW-0472">Membrane</keyword>
<keyword evidence="1" id="KW-1133">Transmembrane helix</keyword>
<dbReference type="EMBL" id="GEEE01005408">
    <property type="protein sequence ID" value="JAP57817.1"/>
    <property type="molecule type" value="Transcribed_RNA"/>
</dbReference>
<sequence length="139" mass="16076">MDNKFTERLNCLMSTGTIYSRKILRKFYGTSSAYYTTFTCLTFSAHRVCDSRSCYQPSYRKWAPGKADILVVPHDLLSYLLFWHLFSSSCKFYLTVHFILLLILLLLPLPLVLLLNCLFDHQESCVVTFQLNSANIVVT</sequence>
<gene>
    <name evidence="2" type="ORF">TR117226</name>
</gene>
<reference evidence="2" key="1">
    <citation type="submission" date="2016-01" db="EMBL/GenBank/DDBJ databases">
        <title>Reference transcriptome for the parasite Schistocephalus solidus: insights into the molecular evolution of parasitism.</title>
        <authorList>
            <person name="Hebert F.O."/>
            <person name="Grambauer S."/>
            <person name="Barber I."/>
            <person name="Landry C.R."/>
            <person name="Aubin-Horth N."/>
        </authorList>
    </citation>
    <scope>NUCLEOTIDE SEQUENCE</scope>
</reference>
<proteinExistence type="predicted"/>
<feature type="transmembrane region" description="Helical" evidence="1">
    <location>
        <begin position="92"/>
        <end position="115"/>
    </location>
</feature>
<accession>A0A0X3Q6A6</accession>
<keyword evidence="1" id="KW-0812">Transmembrane</keyword>
<dbReference type="AlphaFoldDB" id="A0A0X3Q6A6"/>
<evidence type="ECO:0000256" key="1">
    <source>
        <dbReference type="SAM" id="Phobius"/>
    </source>
</evidence>